<dbReference type="InterPro" id="IPR008502">
    <property type="entry name" value="Prolamin-like"/>
</dbReference>
<dbReference type="GO" id="GO:0080155">
    <property type="term" value="P:regulation of double fertilization forming a zygote and endosperm"/>
    <property type="evidence" value="ECO:0007669"/>
    <property type="project" value="TreeGrafter"/>
</dbReference>
<dbReference type="GO" id="GO:0009567">
    <property type="term" value="P:double fertilization forming a zygote and endosperm"/>
    <property type="evidence" value="ECO:0007669"/>
    <property type="project" value="TreeGrafter"/>
</dbReference>
<feature type="signal peptide" evidence="2">
    <location>
        <begin position="1"/>
        <end position="25"/>
    </location>
</feature>
<evidence type="ECO:0000259" key="3">
    <source>
        <dbReference type="Pfam" id="PF05617"/>
    </source>
</evidence>
<feature type="domain" description="Prolamin-like" evidence="3">
    <location>
        <begin position="42"/>
        <end position="86"/>
    </location>
</feature>
<dbReference type="Pfam" id="PF05617">
    <property type="entry name" value="Prolamin_like"/>
    <property type="match status" value="1"/>
</dbReference>
<dbReference type="PROSITE" id="PS51257">
    <property type="entry name" value="PROKAR_LIPOPROTEIN"/>
    <property type="match status" value="1"/>
</dbReference>
<evidence type="ECO:0000313" key="5">
    <source>
        <dbReference type="Proteomes" id="UP001311915"/>
    </source>
</evidence>
<dbReference type="Proteomes" id="UP001311915">
    <property type="component" value="Unassembled WGS sequence"/>
</dbReference>
<keyword evidence="5" id="KW-1185">Reference proteome</keyword>
<dbReference type="GO" id="GO:0005576">
    <property type="term" value="C:extracellular region"/>
    <property type="evidence" value="ECO:0007669"/>
    <property type="project" value="TreeGrafter"/>
</dbReference>
<keyword evidence="1 2" id="KW-0732">Signal</keyword>
<dbReference type="PANTHER" id="PTHR31181:SF64">
    <property type="entry name" value="ECA1 GAMETOGENESIS FAMILY PROTEIN-RELATED"/>
    <property type="match status" value="1"/>
</dbReference>
<organism evidence="4 5">
    <name type="scientific">Solanum pinnatisectum</name>
    <name type="common">tansyleaf nightshade</name>
    <dbReference type="NCBI Taxonomy" id="50273"/>
    <lineage>
        <taxon>Eukaryota</taxon>
        <taxon>Viridiplantae</taxon>
        <taxon>Streptophyta</taxon>
        <taxon>Embryophyta</taxon>
        <taxon>Tracheophyta</taxon>
        <taxon>Spermatophyta</taxon>
        <taxon>Magnoliopsida</taxon>
        <taxon>eudicotyledons</taxon>
        <taxon>Gunneridae</taxon>
        <taxon>Pentapetalae</taxon>
        <taxon>asterids</taxon>
        <taxon>lamiids</taxon>
        <taxon>Solanales</taxon>
        <taxon>Solanaceae</taxon>
        <taxon>Solanoideae</taxon>
        <taxon>Solaneae</taxon>
        <taxon>Solanum</taxon>
    </lineage>
</organism>
<reference evidence="4 5" key="1">
    <citation type="submission" date="2023-10" db="EMBL/GenBank/DDBJ databases">
        <title>Genome-Wide Identification Analysis in wild type Solanum Pinnatisectum Reveals Some Genes Defensing Phytophthora Infestans.</title>
        <authorList>
            <person name="Sun C."/>
        </authorList>
    </citation>
    <scope>NUCLEOTIDE SEQUENCE [LARGE SCALE GENOMIC DNA]</scope>
    <source>
        <strain evidence="4">LQN</strain>
        <tissue evidence="4">Leaf</tissue>
    </source>
</reference>
<evidence type="ECO:0000256" key="2">
    <source>
        <dbReference type="SAM" id="SignalP"/>
    </source>
</evidence>
<evidence type="ECO:0000256" key="1">
    <source>
        <dbReference type="ARBA" id="ARBA00022729"/>
    </source>
</evidence>
<dbReference type="GO" id="GO:2000008">
    <property type="term" value="P:regulation of protein localization to cell surface"/>
    <property type="evidence" value="ECO:0007669"/>
    <property type="project" value="TreeGrafter"/>
</dbReference>
<evidence type="ECO:0000313" key="4">
    <source>
        <dbReference type="EMBL" id="KAK4731957.1"/>
    </source>
</evidence>
<accession>A0AAV9M3H1</accession>
<dbReference type="AlphaFoldDB" id="A0AAV9M3H1"/>
<dbReference type="GO" id="GO:0031982">
    <property type="term" value="C:vesicle"/>
    <property type="evidence" value="ECO:0007669"/>
    <property type="project" value="TreeGrafter"/>
</dbReference>
<gene>
    <name evidence="4" type="ORF">R3W88_024945</name>
</gene>
<name>A0AAV9M3H1_9SOLN</name>
<dbReference type="PANTHER" id="PTHR31181">
    <property type="entry name" value="EGG CELL-SECRETED PROTEIN 1.4"/>
    <property type="match status" value="1"/>
</dbReference>
<feature type="chain" id="PRO_5043754208" description="Prolamin-like domain-containing protein" evidence="2">
    <location>
        <begin position="26"/>
        <end position="90"/>
    </location>
</feature>
<proteinExistence type="predicted"/>
<dbReference type="EMBL" id="JAWPEI010000003">
    <property type="protein sequence ID" value="KAK4731957.1"/>
    <property type="molecule type" value="Genomic_DNA"/>
</dbReference>
<comment type="caution">
    <text evidence="4">The sequence shown here is derived from an EMBL/GenBank/DDBJ whole genome shotgun (WGS) entry which is preliminary data.</text>
</comment>
<protein>
    <recommendedName>
        <fullName evidence="3">Prolamin-like domain-containing protein</fullName>
    </recommendedName>
</protein>
<sequence length="90" mass="10201">MSSSSRSATLLGVFLLLGCIVIVTATEPKTENNKDLFDHFRFQAKISLSTQCCQVLSTFSDDCFYKEFTHSNRVPFFLGKVRNYCSHHQG</sequence>